<dbReference type="EMBL" id="LUUB01000045">
    <property type="protein sequence ID" value="OAF11721.1"/>
    <property type="molecule type" value="Genomic_DNA"/>
</dbReference>
<protein>
    <submittedName>
        <fullName evidence="3">Uncharacterized protein</fullName>
    </submittedName>
</protein>
<dbReference type="AlphaFoldDB" id="A0A176YVI4"/>
<evidence type="ECO:0000256" key="2">
    <source>
        <dbReference type="SAM" id="SignalP"/>
    </source>
</evidence>
<dbReference type="STRING" id="1505087.AYJ54_07595"/>
<dbReference type="OrthoDB" id="33583at2"/>
<dbReference type="RefSeq" id="WP_063699140.1">
    <property type="nucleotide sequence ID" value="NZ_LUUB01000045.1"/>
</dbReference>
<proteinExistence type="predicted"/>
<evidence type="ECO:0000313" key="4">
    <source>
        <dbReference type="Proteomes" id="UP000076959"/>
    </source>
</evidence>
<comment type="caution">
    <text evidence="3">The sequence shown here is derived from an EMBL/GenBank/DDBJ whole genome shotgun (WGS) entry which is preliminary data.</text>
</comment>
<organism evidence="3 4">
    <name type="scientific">Bradyrhizobium centrolobii</name>
    <dbReference type="NCBI Taxonomy" id="1505087"/>
    <lineage>
        <taxon>Bacteria</taxon>
        <taxon>Pseudomonadati</taxon>
        <taxon>Pseudomonadota</taxon>
        <taxon>Alphaproteobacteria</taxon>
        <taxon>Hyphomicrobiales</taxon>
        <taxon>Nitrobacteraceae</taxon>
        <taxon>Bradyrhizobium</taxon>
    </lineage>
</organism>
<feature type="compositionally biased region" description="Low complexity" evidence="1">
    <location>
        <begin position="49"/>
        <end position="59"/>
    </location>
</feature>
<sequence length="211" mass="23079">MRSSLVISVLVVLLALTADVKRPAAQFFQLPALGAPAPTGMQPVAPAPTTVQPAAPTPTRVQSADKVGKAKAVPRAKAMPRQVSKERRKPHVARSPPNQRKIAENNGYKRVSDLVNFPKFFPGLGILFVKPETLPLGPFLCFDRRDQLVASVYMVPTKDIDDHKSLEAPGFAGTVDHVSIYFNPGHPGVDVPHYHFVIWHVSKKEEARVAK</sequence>
<name>A0A176YVI4_9BRAD</name>
<feature type="signal peptide" evidence="2">
    <location>
        <begin position="1"/>
        <end position="20"/>
    </location>
</feature>
<feature type="chain" id="PRO_5008055169" evidence="2">
    <location>
        <begin position="21"/>
        <end position="211"/>
    </location>
</feature>
<gene>
    <name evidence="3" type="ORF">AYJ54_07595</name>
</gene>
<evidence type="ECO:0000313" key="3">
    <source>
        <dbReference type="EMBL" id="OAF11721.1"/>
    </source>
</evidence>
<dbReference type="Proteomes" id="UP000076959">
    <property type="component" value="Unassembled WGS sequence"/>
</dbReference>
<feature type="region of interest" description="Disordered" evidence="1">
    <location>
        <begin position="49"/>
        <end position="100"/>
    </location>
</feature>
<dbReference type="Gene3D" id="3.30.200.270">
    <property type="match status" value="1"/>
</dbReference>
<reference evidence="3 4" key="1">
    <citation type="submission" date="2016-03" db="EMBL/GenBank/DDBJ databases">
        <title>Draft Genome Sequence of the Strain BR 10245 (Bradyrhizobium sp.) isolated from nodules of Centrolobium paraense.</title>
        <authorList>
            <person name="Simoes-Araujo J.L.Sr."/>
            <person name="Barauna A.C."/>
            <person name="Silva K."/>
            <person name="Zilli J.E."/>
        </authorList>
    </citation>
    <scope>NUCLEOTIDE SEQUENCE [LARGE SCALE GENOMIC DNA]</scope>
    <source>
        <strain evidence="3 4">BR 10245</strain>
    </source>
</reference>
<evidence type="ECO:0000256" key="1">
    <source>
        <dbReference type="SAM" id="MobiDB-lite"/>
    </source>
</evidence>
<keyword evidence="4" id="KW-1185">Reference proteome</keyword>
<keyword evidence="2" id="KW-0732">Signal</keyword>
<accession>A0A176YVI4</accession>